<dbReference type="GO" id="GO:0022857">
    <property type="term" value="F:transmembrane transporter activity"/>
    <property type="evidence" value="ECO:0007669"/>
    <property type="project" value="InterPro"/>
</dbReference>
<dbReference type="EMBL" id="WJBH02000006">
    <property type="protein sequence ID" value="KAI9557064.1"/>
    <property type="molecule type" value="Genomic_DNA"/>
</dbReference>
<feature type="transmembrane region" description="Helical" evidence="2">
    <location>
        <begin position="209"/>
        <end position="229"/>
    </location>
</feature>
<feature type="transmembrane region" description="Helical" evidence="2">
    <location>
        <begin position="488"/>
        <end position="512"/>
    </location>
</feature>
<keyword evidence="4" id="KW-1185">Reference proteome</keyword>
<dbReference type="Gene3D" id="1.20.1250.20">
    <property type="entry name" value="MFS general substrate transporter like domains"/>
    <property type="match status" value="1"/>
</dbReference>
<organism evidence="3 4">
    <name type="scientific">Daphnia sinensis</name>
    <dbReference type="NCBI Taxonomy" id="1820382"/>
    <lineage>
        <taxon>Eukaryota</taxon>
        <taxon>Metazoa</taxon>
        <taxon>Ecdysozoa</taxon>
        <taxon>Arthropoda</taxon>
        <taxon>Crustacea</taxon>
        <taxon>Branchiopoda</taxon>
        <taxon>Diplostraca</taxon>
        <taxon>Cladocera</taxon>
        <taxon>Anomopoda</taxon>
        <taxon>Daphniidae</taxon>
        <taxon>Daphnia</taxon>
        <taxon>Daphnia similis group</taxon>
    </lineage>
</organism>
<dbReference type="SUPFAM" id="SSF103473">
    <property type="entry name" value="MFS general substrate transporter"/>
    <property type="match status" value="1"/>
</dbReference>
<keyword evidence="2" id="KW-0472">Membrane</keyword>
<evidence type="ECO:0008006" key="5">
    <source>
        <dbReference type="Google" id="ProtNLM"/>
    </source>
</evidence>
<feature type="transmembrane region" description="Helical" evidence="2">
    <location>
        <begin position="270"/>
        <end position="296"/>
    </location>
</feature>
<dbReference type="Proteomes" id="UP000820818">
    <property type="component" value="Linkage Group LG6"/>
</dbReference>
<evidence type="ECO:0000313" key="3">
    <source>
        <dbReference type="EMBL" id="KAI9557064.1"/>
    </source>
</evidence>
<feature type="transmembrane region" description="Helical" evidence="2">
    <location>
        <begin position="182"/>
        <end position="202"/>
    </location>
</feature>
<reference evidence="3 4" key="1">
    <citation type="submission" date="2022-05" db="EMBL/GenBank/DDBJ databases">
        <title>A multi-omics perspective on studying reproductive biology in Daphnia sinensis.</title>
        <authorList>
            <person name="Jia J."/>
        </authorList>
    </citation>
    <scope>NUCLEOTIDE SEQUENCE [LARGE SCALE GENOMIC DNA]</scope>
    <source>
        <strain evidence="3 4">WSL</strain>
    </source>
</reference>
<keyword evidence="2" id="KW-0812">Transmembrane</keyword>
<dbReference type="InterPro" id="IPR050327">
    <property type="entry name" value="Proton-linked_MCT"/>
</dbReference>
<feature type="compositionally biased region" description="Basic residues" evidence="1">
    <location>
        <begin position="548"/>
        <end position="559"/>
    </location>
</feature>
<name>A0AAD5KQ13_9CRUS</name>
<dbReference type="InterPro" id="IPR011701">
    <property type="entry name" value="MFS"/>
</dbReference>
<feature type="region of interest" description="Disordered" evidence="1">
    <location>
        <begin position="601"/>
        <end position="620"/>
    </location>
</feature>
<feature type="transmembrane region" description="Helical" evidence="2">
    <location>
        <begin position="235"/>
        <end position="258"/>
    </location>
</feature>
<dbReference type="Pfam" id="PF07690">
    <property type="entry name" value="MFS_1"/>
    <property type="match status" value="1"/>
</dbReference>
<protein>
    <recommendedName>
        <fullName evidence="5">Monocarboxylate transporter</fullName>
    </recommendedName>
</protein>
<comment type="caution">
    <text evidence="3">The sequence shown here is derived from an EMBL/GenBank/DDBJ whole genome shotgun (WGS) entry which is preliminary data.</text>
</comment>
<evidence type="ECO:0000256" key="1">
    <source>
        <dbReference type="SAM" id="MobiDB-lite"/>
    </source>
</evidence>
<proteinExistence type="predicted"/>
<keyword evidence="2" id="KW-1133">Transmembrane helix</keyword>
<gene>
    <name evidence="3" type="ORF">GHT06_016862</name>
</gene>
<feature type="transmembrane region" description="Helical" evidence="2">
    <location>
        <begin position="518"/>
        <end position="537"/>
    </location>
</feature>
<accession>A0AAD5KQ13</accession>
<dbReference type="AlphaFoldDB" id="A0AAD5KQ13"/>
<feature type="compositionally biased region" description="Basic and acidic residues" evidence="1">
    <location>
        <begin position="770"/>
        <end position="780"/>
    </location>
</feature>
<feature type="transmembrane region" description="Helical" evidence="2">
    <location>
        <begin position="454"/>
        <end position="476"/>
    </location>
</feature>
<dbReference type="PANTHER" id="PTHR11360">
    <property type="entry name" value="MONOCARBOXYLATE TRANSPORTER"/>
    <property type="match status" value="1"/>
</dbReference>
<evidence type="ECO:0000313" key="4">
    <source>
        <dbReference type="Proteomes" id="UP000820818"/>
    </source>
</evidence>
<feature type="transmembrane region" description="Helical" evidence="2">
    <location>
        <begin position="415"/>
        <end position="434"/>
    </location>
</feature>
<feature type="transmembrane region" description="Helical" evidence="2">
    <location>
        <begin position="383"/>
        <end position="403"/>
    </location>
</feature>
<feature type="region of interest" description="Disordered" evidence="1">
    <location>
        <begin position="756"/>
        <end position="797"/>
    </location>
</feature>
<dbReference type="PANTHER" id="PTHR11360:SF251">
    <property type="entry name" value="MAJOR FACILITATOR SUPERFAMILY (MFS) PROFILE DOMAIN-CONTAINING PROTEIN"/>
    <property type="match status" value="1"/>
</dbReference>
<evidence type="ECO:0000256" key="2">
    <source>
        <dbReference type="SAM" id="Phobius"/>
    </source>
</evidence>
<feature type="compositionally biased region" description="Acidic residues" evidence="1">
    <location>
        <begin position="603"/>
        <end position="612"/>
    </location>
</feature>
<sequence length="797" mass="86510">MVVGRSQSIDSGTSNRHLRDSSLTACTELLLGTIEPVTMSAAASSAAVAAALSVDLAAVVAGSVSSVPTAGKQLDAGVLDLSQSGESAEAVRHMPHHWMKSDVAATIRNIHNNKKATIRQHYYPEGGWGWVIVVATALALTIGHGVQLAIAALLPWQILPLNANSIRHSHTWPLLSLHSRGALAALSLCVASLLSPVIVAWCRRKSTRLTAVFGGLLAALGLLFTSFASQFHQLFLSYGLILGIGVGLTRDTASLMVGQYFKRRREAVEIALVGSSGVGLALMTVFLHTTLGAIGWRLGLQAVTGLVLVTFILGSCYRSASLYHPQRRAILHLKNQRKKIKEKNKHEEKPPFFDFSSLKSRTIQTIMGYETEKNQGRDSSMLLQVYMGLAWTLGCIAVGLLIVREPAECKIGRQYLCQAAGFLAALALLSQAVVSTPWSSRPSIAQQPTTGGHHGLFCWVYGFGLGAYHYALKMFVYQRVRARNFARAWSFVQASQALPLVCGIPLAGFLSTEYGQGAAYYASSAFVLSGSLALFVIDLRKYVLSKSHSHKHQHRKKARTPVGGNRPRTPKVASEPNTDGTGGGASGIVGEICRVDIDGIEVQPEEDDDEDPCPPSCKSRIRRDSLADEEIHLPPLTLLQQTSLVLAQLGELPYGAGAAELTCISEEGIADMDIPDHLLEELDFAADCITSCDKVENYLMLSEYENNLIQHSSSSTCERKHRKSSFFRQIGQTFNGRYGNKGGFCESSCHHTTNATNHAGHANLRSSSKNHRDERDHTDSPLKMIQIHESNEAEGRV</sequence>
<dbReference type="InterPro" id="IPR036259">
    <property type="entry name" value="MFS_trans_sf"/>
</dbReference>
<feature type="region of interest" description="Disordered" evidence="1">
    <location>
        <begin position="548"/>
        <end position="583"/>
    </location>
</feature>
<feature type="transmembrane region" description="Helical" evidence="2">
    <location>
        <begin position="128"/>
        <end position="154"/>
    </location>
</feature>